<keyword evidence="1" id="KW-0175">Coiled coil</keyword>
<sequence length="240" mass="27631">LERQCKELHDDKCETKVENTRLKLTNQELHKDVERTSQELIVAQQQLQMLQDEAKKLQEEKEIEVYRVTEALQREQSGLLKQLDFLRERNKYLKDERDICLQKCRKSVPTANRNQRSGSIIGKYVEAKVSLKSQSSEEDDTFSFSRRKDSFGLNGHISLDSDSTNDAQLTKKKHFQRIISIEEDPLPQLLDRPGDGQLAKWSEEEENVSPETEMGRIQIKTSSDPCSPRGQPVGTEALSN</sequence>
<reference evidence="4" key="1">
    <citation type="submission" date="2025-08" db="UniProtKB">
        <authorList>
            <consortium name="RefSeq"/>
        </authorList>
    </citation>
    <scope>IDENTIFICATION</scope>
</reference>
<organism evidence="3 4">
    <name type="scientific">Gekko japonicus</name>
    <name type="common">Schlegel's Japanese gecko</name>
    <dbReference type="NCBI Taxonomy" id="146911"/>
    <lineage>
        <taxon>Eukaryota</taxon>
        <taxon>Metazoa</taxon>
        <taxon>Chordata</taxon>
        <taxon>Craniata</taxon>
        <taxon>Vertebrata</taxon>
        <taxon>Euteleostomi</taxon>
        <taxon>Lepidosauria</taxon>
        <taxon>Squamata</taxon>
        <taxon>Bifurcata</taxon>
        <taxon>Gekkota</taxon>
        <taxon>Gekkonidae</taxon>
        <taxon>Gekkoninae</taxon>
        <taxon>Gekko</taxon>
    </lineage>
</organism>
<protein>
    <submittedName>
        <fullName evidence="4">Uncharacterized protein LOC107109985</fullName>
    </submittedName>
</protein>
<feature type="non-terminal residue" evidence="4">
    <location>
        <position position="240"/>
    </location>
</feature>
<evidence type="ECO:0000313" key="4">
    <source>
        <dbReference type="RefSeq" id="XP_015266180.1"/>
    </source>
</evidence>
<proteinExistence type="predicted"/>
<name>A0ABM1JXJ3_GEKJA</name>
<keyword evidence="3" id="KW-1185">Reference proteome</keyword>
<feature type="region of interest" description="Disordered" evidence="2">
    <location>
        <begin position="187"/>
        <end position="240"/>
    </location>
</feature>
<dbReference type="Proteomes" id="UP000694871">
    <property type="component" value="Unplaced"/>
</dbReference>
<dbReference type="GeneID" id="107109985"/>
<gene>
    <name evidence="4" type="primary">LOC107109985</name>
</gene>
<feature type="non-terminal residue" evidence="4">
    <location>
        <position position="1"/>
    </location>
</feature>
<accession>A0ABM1JXJ3</accession>
<feature type="coiled-coil region" evidence="1">
    <location>
        <begin position="19"/>
        <end position="89"/>
    </location>
</feature>
<evidence type="ECO:0000256" key="1">
    <source>
        <dbReference type="SAM" id="Coils"/>
    </source>
</evidence>
<evidence type="ECO:0000256" key="2">
    <source>
        <dbReference type="SAM" id="MobiDB-lite"/>
    </source>
</evidence>
<dbReference type="RefSeq" id="XP_015266180.1">
    <property type="nucleotide sequence ID" value="XM_015410694.1"/>
</dbReference>
<evidence type="ECO:0000313" key="3">
    <source>
        <dbReference type="Proteomes" id="UP000694871"/>
    </source>
</evidence>